<feature type="compositionally biased region" description="Low complexity" evidence="2">
    <location>
        <begin position="204"/>
        <end position="214"/>
    </location>
</feature>
<feature type="region of interest" description="Disordered" evidence="2">
    <location>
        <begin position="82"/>
        <end position="110"/>
    </location>
</feature>
<reference evidence="3" key="1">
    <citation type="journal article" date="2023" name="Mol. Phylogenet. Evol.">
        <title>Genome-scale phylogeny and comparative genomics of the fungal order Sordariales.</title>
        <authorList>
            <person name="Hensen N."/>
            <person name="Bonometti L."/>
            <person name="Westerberg I."/>
            <person name="Brannstrom I.O."/>
            <person name="Guillou S."/>
            <person name="Cros-Aarteil S."/>
            <person name="Calhoun S."/>
            <person name="Haridas S."/>
            <person name="Kuo A."/>
            <person name="Mondo S."/>
            <person name="Pangilinan J."/>
            <person name="Riley R."/>
            <person name="LaButti K."/>
            <person name="Andreopoulos B."/>
            <person name="Lipzen A."/>
            <person name="Chen C."/>
            <person name="Yan M."/>
            <person name="Daum C."/>
            <person name="Ng V."/>
            <person name="Clum A."/>
            <person name="Steindorff A."/>
            <person name="Ohm R.A."/>
            <person name="Martin F."/>
            <person name="Silar P."/>
            <person name="Natvig D.O."/>
            <person name="Lalanne C."/>
            <person name="Gautier V."/>
            <person name="Ament-Velasquez S.L."/>
            <person name="Kruys A."/>
            <person name="Hutchinson M.I."/>
            <person name="Powell A.J."/>
            <person name="Barry K."/>
            <person name="Miller A.N."/>
            <person name="Grigoriev I.V."/>
            <person name="Debuchy R."/>
            <person name="Gladieux P."/>
            <person name="Hiltunen Thoren M."/>
            <person name="Johannesson H."/>
        </authorList>
    </citation>
    <scope>NUCLEOTIDE SEQUENCE</scope>
    <source>
        <strain evidence="3">CBS 314.62</strain>
    </source>
</reference>
<evidence type="ECO:0008006" key="5">
    <source>
        <dbReference type="Google" id="ProtNLM"/>
    </source>
</evidence>
<comment type="caution">
    <text evidence="3">The sequence shown here is derived from an EMBL/GenBank/DDBJ whole genome shotgun (WGS) entry which is preliminary data.</text>
</comment>
<gene>
    <name evidence="3" type="ORF">B0T22DRAFT_517070</name>
</gene>
<feature type="compositionally biased region" description="Low complexity" evidence="2">
    <location>
        <begin position="86"/>
        <end position="100"/>
    </location>
</feature>
<feature type="region of interest" description="Disordered" evidence="2">
    <location>
        <begin position="157"/>
        <end position="214"/>
    </location>
</feature>
<feature type="compositionally biased region" description="Polar residues" evidence="2">
    <location>
        <begin position="167"/>
        <end position="176"/>
    </location>
</feature>
<evidence type="ECO:0000313" key="4">
    <source>
        <dbReference type="Proteomes" id="UP001270362"/>
    </source>
</evidence>
<dbReference type="InterPro" id="IPR046347">
    <property type="entry name" value="bZIP_sf"/>
</dbReference>
<accession>A0AAE0X4Z8</accession>
<dbReference type="SUPFAM" id="SSF57959">
    <property type="entry name" value="Leucine zipper domain"/>
    <property type="match status" value="1"/>
</dbReference>
<feature type="region of interest" description="Disordered" evidence="2">
    <location>
        <begin position="1"/>
        <end position="30"/>
    </location>
</feature>
<keyword evidence="4" id="KW-1185">Reference proteome</keyword>
<name>A0AAE0X4Z8_9PEZI</name>
<feature type="compositionally biased region" description="Basic residues" evidence="2">
    <location>
        <begin position="21"/>
        <end position="30"/>
    </location>
</feature>
<evidence type="ECO:0000313" key="3">
    <source>
        <dbReference type="EMBL" id="KAK3685195.1"/>
    </source>
</evidence>
<dbReference type="GO" id="GO:0003700">
    <property type="term" value="F:DNA-binding transcription factor activity"/>
    <property type="evidence" value="ECO:0007669"/>
    <property type="project" value="InterPro"/>
</dbReference>
<evidence type="ECO:0000256" key="2">
    <source>
        <dbReference type="SAM" id="MobiDB-lite"/>
    </source>
</evidence>
<dbReference type="Proteomes" id="UP001270362">
    <property type="component" value="Unassembled WGS sequence"/>
</dbReference>
<evidence type="ECO:0000256" key="1">
    <source>
        <dbReference type="SAM" id="Coils"/>
    </source>
</evidence>
<protein>
    <recommendedName>
        <fullName evidence="5">BZIP domain-containing protein</fullName>
    </recommendedName>
</protein>
<organism evidence="3 4">
    <name type="scientific">Podospora appendiculata</name>
    <dbReference type="NCBI Taxonomy" id="314037"/>
    <lineage>
        <taxon>Eukaryota</taxon>
        <taxon>Fungi</taxon>
        <taxon>Dikarya</taxon>
        <taxon>Ascomycota</taxon>
        <taxon>Pezizomycotina</taxon>
        <taxon>Sordariomycetes</taxon>
        <taxon>Sordariomycetidae</taxon>
        <taxon>Sordariales</taxon>
        <taxon>Podosporaceae</taxon>
        <taxon>Podospora</taxon>
    </lineage>
</organism>
<sequence length="459" mass="50056">MSTDELDGGADLVHEIEQRRERGRRAQRAFRQRQIDTIRELREENQALKDAINEISRAAAGSGDMALQRAIDNARRLAGNIDQQPAEENSASETETEPASRVQRVPTRKPHSAISYEVDNMGGIAPLSMPTVQTSTAVTATTAGLLPTISSIPLLVLNPNQDHSDDQPSYSPTSDDISVDGIFASLGRNQDQTISPPPYPPSSPSSSSLSSPGRMSPRLNYGLWFEPDRIIRIAHPPRDVVPYIGEGMHTLAGTLYWAGMGCALSVLRKAIRGQQAKTPPYQTSLSTSNIDPQRARATAAAHARMQRMFQTTLRLVSQQTVHDMIHARFLWRKLGYLAGDHPGRDPDLPVRILAGILREYNRASADGELRSWLTPVDVEALVRVRLGGGPGGGWAPWAAALRGCGGGADMESVAVRVGMVKRLVDMIAEHGVCFGDGPRWRVDLVEGAVDRWMVEVAGF</sequence>
<dbReference type="EMBL" id="JAULSO010000003">
    <property type="protein sequence ID" value="KAK3685195.1"/>
    <property type="molecule type" value="Genomic_DNA"/>
</dbReference>
<reference evidence="3" key="2">
    <citation type="submission" date="2023-06" db="EMBL/GenBank/DDBJ databases">
        <authorList>
            <consortium name="Lawrence Berkeley National Laboratory"/>
            <person name="Haridas S."/>
            <person name="Hensen N."/>
            <person name="Bonometti L."/>
            <person name="Westerberg I."/>
            <person name="Brannstrom I.O."/>
            <person name="Guillou S."/>
            <person name="Cros-Aarteil S."/>
            <person name="Calhoun S."/>
            <person name="Kuo A."/>
            <person name="Mondo S."/>
            <person name="Pangilinan J."/>
            <person name="Riley R."/>
            <person name="Labutti K."/>
            <person name="Andreopoulos B."/>
            <person name="Lipzen A."/>
            <person name="Chen C."/>
            <person name="Yanf M."/>
            <person name="Daum C."/>
            <person name="Ng V."/>
            <person name="Clum A."/>
            <person name="Steindorff A."/>
            <person name="Ohm R."/>
            <person name="Martin F."/>
            <person name="Silar P."/>
            <person name="Natvig D."/>
            <person name="Lalanne C."/>
            <person name="Gautier V."/>
            <person name="Ament-Velasquez S.L."/>
            <person name="Kruys A."/>
            <person name="Hutchinson M.I."/>
            <person name="Powell A.J."/>
            <person name="Barry K."/>
            <person name="Miller A.N."/>
            <person name="Grigoriev I.V."/>
            <person name="Debuchy R."/>
            <person name="Gladieux P."/>
            <person name="Thoren M.H."/>
            <person name="Johannesson H."/>
        </authorList>
    </citation>
    <scope>NUCLEOTIDE SEQUENCE</scope>
    <source>
        <strain evidence="3">CBS 314.62</strain>
    </source>
</reference>
<keyword evidence="1" id="KW-0175">Coiled coil</keyword>
<proteinExistence type="predicted"/>
<dbReference type="AlphaFoldDB" id="A0AAE0X4Z8"/>
<feature type="coiled-coil region" evidence="1">
    <location>
        <begin position="31"/>
        <end position="58"/>
    </location>
</feature>